<protein>
    <submittedName>
        <fullName evidence="1">Uncharacterized protein</fullName>
    </submittedName>
</protein>
<dbReference type="AlphaFoldDB" id="A0A0E9SR02"/>
<dbReference type="EMBL" id="GBXM01065629">
    <property type="protein sequence ID" value="JAH42948.1"/>
    <property type="molecule type" value="Transcribed_RNA"/>
</dbReference>
<proteinExistence type="predicted"/>
<sequence length="35" mass="3894">MALCKPTSHHACSQKPVRYGSIRLNPFSSPKNSLH</sequence>
<name>A0A0E9SR02_ANGAN</name>
<accession>A0A0E9SR02</accession>
<evidence type="ECO:0000313" key="1">
    <source>
        <dbReference type="EMBL" id="JAH42948.1"/>
    </source>
</evidence>
<reference evidence="1" key="2">
    <citation type="journal article" date="2015" name="Fish Shellfish Immunol.">
        <title>Early steps in the European eel (Anguilla anguilla)-Vibrio vulnificus interaction in the gills: Role of the RtxA13 toxin.</title>
        <authorList>
            <person name="Callol A."/>
            <person name="Pajuelo D."/>
            <person name="Ebbesson L."/>
            <person name="Teles M."/>
            <person name="MacKenzie S."/>
            <person name="Amaro C."/>
        </authorList>
    </citation>
    <scope>NUCLEOTIDE SEQUENCE</scope>
</reference>
<organism evidence="1">
    <name type="scientific">Anguilla anguilla</name>
    <name type="common">European freshwater eel</name>
    <name type="synonym">Muraena anguilla</name>
    <dbReference type="NCBI Taxonomy" id="7936"/>
    <lineage>
        <taxon>Eukaryota</taxon>
        <taxon>Metazoa</taxon>
        <taxon>Chordata</taxon>
        <taxon>Craniata</taxon>
        <taxon>Vertebrata</taxon>
        <taxon>Euteleostomi</taxon>
        <taxon>Actinopterygii</taxon>
        <taxon>Neopterygii</taxon>
        <taxon>Teleostei</taxon>
        <taxon>Anguilliformes</taxon>
        <taxon>Anguillidae</taxon>
        <taxon>Anguilla</taxon>
    </lineage>
</organism>
<reference evidence="1" key="1">
    <citation type="submission" date="2014-11" db="EMBL/GenBank/DDBJ databases">
        <authorList>
            <person name="Amaro Gonzalez C."/>
        </authorList>
    </citation>
    <scope>NUCLEOTIDE SEQUENCE</scope>
</reference>